<dbReference type="InterPro" id="IPR036869">
    <property type="entry name" value="J_dom_sf"/>
</dbReference>
<evidence type="ECO:0000256" key="5">
    <source>
        <dbReference type="ARBA" id="ARBA00046365"/>
    </source>
</evidence>
<dbReference type="GO" id="GO:0036503">
    <property type="term" value="P:ERAD pathway"/>
    <property type="evidence" value="ECO:0007669"/>
    <property type="project" value="TreeGrafter"/>
</dbReference>
<reference evidence="7 8" key="1">
    <citation type="journal article" date="2022" name="Nat. Ecol. Evol.">
        <title>A masculinizing supergene underlies an exaggerated male reproductive morph in a spider.</title>
        <authorList>
            <person name="Hendrickx F."/>
            <person name="De Corte Z."/>
            <person name="Sonet G."/>
            <person name="Van Belleghem S.M."/>
            <person name="Kostlbacher S."/>
            <person name="Vangestel C."/>
        </authorList>
    </citation>
    <scope>NUCLEOTIDE SEQUENCE [LARGE SCALE GENOMIC DNA]</scope>
    <source>
        <strain evidence="7">W744_W776</strain>
    </source>
</reference>
<dbReference type="Pfam" id="PF00226">
    <property type="entry name" value="DnaJ"/>
    <property type="match status" value="1"/>
</dbReference>
<dbReference type="InterPro" id="IPR018253">
    <property type="entry name" value="DnaJ_domain_CS"/>
</dbReference>
<evidence type="ECO:0000313" key="8">
    <source>
        <dbReference type="Proteomes" id="UP000827092"/>
    </source>
</evidence>
<name>A0AAV6W225_9ARAC</name>
<dbReference type="PRINTS" id="PR00625">
    <property type="entry name" value="JDOMAIN"/>
</dbReference>
<evidence type="ECO:0000313" key="7">
    <source>
        <dbReference type="EMBL" id="KAG8201556.1"/>
    </source>
</evidence>
<sequence length="245" mass="28683">MTFLVKYKSKNNPPYHLYNDFQISQTLRMNLNILVPFVSCVLWTIVSCQEDFYNILGVKKNASNKDIKKAFRKLAMQYHPDKNKDPKAEEKFRQIAEAYEVLSDEEKRKEYDRFGRSGFQERHGHHGSNFDFHSFFDKFDSFSNFRSQRNGHHKAERFNFHFGGDNFFNFDDLFSDFDADESFGSFDEDDFFGSQDSFFGSHFGGNEDGRNIRSHRESFSSSSSGRCRTVTQKIGNMVSTYTQCS</sequence>
<comment type="caution">
    <text evidence="7">The sequence shown here is derived from an EMBL/GenBank/DDBJ whole genome shotgun (WGS) entry which is preliminary data.</text>
</comment>
<dbReference type="PANTHER" id="PTHR44360">
    <property type="entry name" value="DNAJ HOMOLOG SUBFAMILY B MEMBER 9"/>
    <property type="match status" value="1"/>
</dbReference>
<comment type="function">
    <text evidence="4">Co-chaperone for Hsp70 protein HSPA5/BiP that acts as a key repressor of the ERN1/IRE1-mediated unfolded protein response (UPR). J domain-containing co-chaperones stimulate the ATPase activity of Hsp70 proteins and are required for efficient substrate recognition by Hsp70 proteins. In the unstressed endoplasmic reticulum, interacts with the luminal region of ERN1/IRE1 and selectively recruits HSPA5/BiP: HSPA5/BiP disrupts the dimerization of the active ERN1/IRE1 luminal region, thereby inactivating ERN1/IRE1. Also involved in endoplasmic reticulum-associated degradation (ERAD) of misfolded proteins. Required for survival of B-cell progenitors and normal antibody production.</text>
</comment>
<keyword evidence="8" id="KW-1185">Reference proteome</keyword>
<dbReference type="EMBL" id="JAFNEN010000004">
    <property type="protein sequence ID" value="KAG8201556.1"/>
    <property type="molecule type" value="Genomic_DNA"/>
</dbReference>
<dbReference type="SUPFAM" id="SSF46565">
    <property type="entry name" value="Chaperone J-domain"/>
    <property type="match status" value="1"/>
</dbReference>
<evidence type="ECO:0000256" key="3">
    <source>
        <dbReference type="ARBA" id="ARBA00041533"/>
    </source>
</evidence>
<keyword evidence="1" id="KW-0143">Chaperone</keyword>
<evidence type="ECO:0000259" key="6">
    <source>
        <dbReference type="PROSITE" id="PS50076"/>
    </source>
</evidence>
<evidence type="ECO:0000256" key="1">
    <source>
        <dbReference type="ARBA" id="ARBA00023186"/>
    </source>
</evidence>
<dbReference type="PANTHER" id="PTHR44360:SF1">
    <property type="entry name" value="DNAJ HOMOLOG SUBFAMILY B MEMBER 9"/>
    <property type="match status" value="1"/>
</dbReference>
<dbReference type="InterPro" id="IPR001623">
    <property type="entry name" value="DnaJ_domain"/>
</dbReference>
<evidence type="ECO:0000256" key="4">
    <source>
        <dbReference type="ARBA" id="ARBA00045428"/>
    </source>
</evidence>
<dbReference type="InterPro" id="IPR051948">
    <property type="entry name" value="Hsp70_co-chaperone_J-domain"/>
</dbReference>
<dbReference type="GO" id="GO:0005783">
    <property type="term" value="C:endoplasmic reticulum"/>
    <property type="evidence" value="ECO:0007669"/>
    <property type="project" value="TreeGrafter"/>
</dbReference>
<accession>A0AAV6W225</accession>
<dbReference type="Proteomes" id="UP000827092">
    <property type="component" value="Unassembled WGS sequence"/>
</dbReference>
<dbReference type="GO" id="GO:0051787">
    <property type="term" value="F:misfolded protein binding"/>
    <property type="evidence" value="ECO:0007669"/>
    <property type="project" value="TreeGrafter"/>
</dbReference>
<dbReference type="PROSITE" id="PS50076">
    <property type="entry name" value="DNAJ_2"/>
    <property type="match status" value="1"/>
</dbReference>
<gene>
    <name evidence="7" type="ORF">JTE90_011230</name>
</gene>
<dbReference type="PROSITE" id="PS00636">
    <property type="entry name" value="DNAJ_1"/>
    <property type="match status" value="1"/>
</dbReference>
<dbReference type="GO" id="GO:0051087">
    <property type="term" value="F:protein-folding chaperone binding"/>
    <property type="evidence" value="ECO:0007669"/>
    <property type="project" value="TreeGrafter"/>
</dbReference>
<comment type="subunit">
    <text evidence="5">Interacts with HSPA5/BiP; interaction is direct. Interacts with ERN1/IRE1 (via the luminal region). Interacts with DERL1.</text>
</comment>
<protein>
    <recommendedName>
        <fullName evidence="2">DnaJ homolog subfamily B member 9</fullName>
    </recommendedName>
    <alternativeName>
        <fullName evidence="3">Endoplasmic reticulum DNA J domain-containing protein 4</fullName>
    </alternativeName>
</protein>
<dbReference type="AlphaFoldDB" id="A0AAV6W225"/>
<proteinExistence type="predicted"/>
<organism evidence="7 8">
    <name type="scientific">Oedothorax gibbosus</name>
    <dbReference type="NCBI Taxonomy" id="931172"/>
    <lineage>
        <taxon>Eukaryota</taxon>
        <taxon>Metazoa</taxon>
        <taxon>Ecdysozoa</taxon>
        <taxon>Arthropoda</taxon>
        <taxon>Chelicerata</taxon>
        <taxon>Arachnida</taxon>
        <taxon>Araneae</taxon>
        <taxon>Araneomorphae</taxon>
        <taxon>Entelegynae</taxon>
        <taxon>Araneoidea</taxon>
        <taxon>Linyphiidae</taxon>
        <taxon>Erigoninae</taxon>
        <taxon>Oedothorax</taxon>
    </lineage>
</organism>
<dbReference type="CDD" id="cd06257">
    <property type="entry name" value="DnaJ"/>
    <property type="match status" value="1"/>
</dbReference>
<evidence type="ECO:0000256" key="2">
    <source>
        <dbReference type="ARBA" id="ARBA00040158"/>
    </source>
</evidence>
<dbReference type="SMART" id="SM00271">
    <property type="entry name" value="DnaJ"/>
    <property type="match status" value="1"/>
</dbReference>
<feature type="domain" description="J" evidence="6">
    <location>
        <begin position="51"/>
        <end position="115"/>
    </location>
</feature>
<dbReference type="Gene3D" id="1.10.287.110">
    <property type="entry name" value="DnaJ domain"/>
    <property type="match status" value="1"/>
</dbReference>